<protein>
    <submittedName>
        <fullName evidence="1">Uncharacterized protein</fullName>
    </submittedName>
</protein>
<dbReference type="EMBL" id="CP040396">
    <property type="protein sequence ID" value="QCT03778.1"/>
    <property type="molecule type" value="Genomic_DNA"/>
</dbReference>
<evidence type="ECO:0000313" key="2">
    <source>
        <dbReference type="Proteomes" id="UP000300879"/>
    </source>
</evidence>
<dbReference type="OrthoDB" id="2665847at2"/>
<gene>
    <name evidence="1" type="ORF">E6C60_3067</name>
</gene>
<dbReference type="RefSeq" id="WP_138226601.1">
    <property type="nucleotide sequence ID" value="NZ_CP040396.1"/>
</dbReference>
<proteinExistence type="predicted"/>
<organism evidence="1 2">
    <name type="scientific">Paenibacillus algicola</name>
    <dbReference type="NCBI Taxonomy" id="2565926"/>
    <lineage>
        <taxon>Bacteria</taxon>
        <taxon>Bacillati</taxon>
        <taxon>Bacillota</taxon>
        <taxon>Bacilli</taxon>
        <taxon>Bacillales</taxon>
        <taxon>Paenibacillaceae</taxon>
        <taxon>Paenibacillus</taxon>
    </lineage>
</organism>
<accession>A0A4P8XMJ8</accession>
<reference evidence="1 2" key="1">
    <citation type="submission" date="2019-05" db="EMBL/GenBank/DDBJ databases">
        <authorList>
            <person name="Chen C."/>
        </authorList>
    </citation>
    <scope>NUCLEOTIDE SEQUENCE [LARGE SCALE GENOMIC DNA]</scope>
    <source>
        <strain evidence="1 2">HB172198</strain>
    </source>
</reference>
<sequence>MRNSTGLRSESELFQQFRNSLSPDVQMDIDRYLFAYEMYLDEQDPAARQVLRESMKMLEKKYNLEVDHDSN</sequence>
<dbReference type="Proteomes" id="UP000300879">
    <property type="component" value="Chromosome"/>
</dbReference>
<dbReference type="KEGG" id="palo:E6C60_3067"/>
<evidence type="ECO:0000313" key="1">
    <source>
        <dbReference type="EMBL" id="QCT03778.1"/>
    </source>
</evidence>
<dbReference type="AlphaFoldDB" id="A0A4P8XMJ8"/>
<keyword evidence="2" id="KW-1185">Reference proteome</keyword>
<name>A0A4P8XMJ8_9BACL</name>